<comment type="caution">
    <text evidence="2">The sequence shown here is derived from an EMBL/GenBank/DDBJ whole genome shotgun (WGS) entry which is preliminary data.</text>
</comment>
<keyword evidence="3" id="KW-1185">Reference proteome</keyword>
<evidence type="ECO:0000313" key="3">
    <source>
        <dbReference type="Proteomes" id="UP000747399"/>
    </source>
</evidence>
<dbReference type="Proteomes" id="UP000747399">
    <property type="component" value="Unassembled WGS sequence"/>
</dbReference>
<evidence type="ECO:0000256" key="1">
    <source>
        <dbReference type="SAM" id="MobiDB-lite"/>
    </source>
</evidence>
<feature type="region of interest" description="Disordered" evidence="1">
    <location>
        <begin position="314"/>
        <end position="568"/>
    </location>
</feature>
<feature type="compositionally biased region" description="Low complexity" evidence="1">
    <location>
        <begin position="314"/>
        <end position="325"/>
    </location>
</feature>
<feature type="compositionally biased region" description="Basic residues" evidence="1">
    <location>
        <begin position="532"/>
        <end position="542"/>
    </location>
</feature>
<feature type="compositionally biased region" description="Polar residues" evidence="1">
    <location>
        <begin position="433"/>
        <end position="463"/>
    </location>
</feature>
<name>A0A8J4BJ34_9CHLO</name>
<feature type="compositionally biased region" description="Low complexity" evidence="1">
    <location>
        <begin position="379"/>
        <end position="392"/>
    </location>
</feature>
<feature type="compositionally biased region" description="Polar residues" evidence="1">
    <location>
        <begin position="279"/>
        <end position="302"/>
    </location>
</feature>
<accession>A0A8J4BJ34</accession>
<organism evidence="2 3">
    <name type="scientific">Volvox africanus</name>
    <dbReference type="NCBI Taxonomy" id="51714"/>
    <lineage>
        <taxon>Eukaryota</taxon>
        <taxon>Viridiplantae</taxon>
        <taxon>Chlorophyta</taxon>
        <taxon>core chlorophytes</taxon>
        <taxon>Chlorophyceae</taxon>
        <taxon>CS clade</taxon>
        <taxon>Chlamydomonadales</taxon>
        <taxon>Volvocaceae</taxon>
        <taxon>Volvox</taxon>
    </lineage>
</organism>
<proteinExistence type="predicted"/>
<gene>
    <name evidence="2" type="ORF">Vafri_16530</name>
</gene>
<dbReference type="AlphaFoldDB" id="A0A8J4BJ34"/>
<feature type="compositionally biased region" description="Polar residues" evidence="1">
    <location>
        <begin position="470"/>
        <end position="482"/>
    </location>
</feature>
<feature type="compositionally biased region" description="Low complexity" evidence="1">
    <location>
        <begin position="237"/>
        <end position="246"/>
    </location>
</feature>
<feature type="region of interest" description="Disordered" evidence="1">
    <location>
        <begin position="665"/>
        <end position="697"/>
    </location>
</feature>
<feature type="compositionally biased region" description="Low complexity" evidence="1">
    <location>
        <begin position="493"/>
        <end position="511"/>
    </location>
</feature>
<sequence length="774" mass="84772">MSFTEQVLQVPLLPLPKVINVLRVTRQELVRLARTQSFLEGVSFFKSHARGLGISGAFVVLQICRDKARTIVRRLHSLEGAAHTGGIRVLTEHGAETYQLEDVLEEEPSEDQWKVACADMAQQMIQNNMEYIRMHEIKTMSDRLARLQRCADVLRVYNSLRATASISNAAGPGPSAATGSHAEHLDVRLFEGLQYALGQPAMQEDIWAAWCMELRRFLWAAESGQLIARHGYLKQAAQPQSQPQEPIEQKQRHLDQEHNCSGSIRGLGQEPEGCMDAHLQQQLQRQSKLASSTPAEGNHAQTQVPAEVLPGCLLPPALPANPDQPQVKLENDTTWDAVKQPWTDDRGRQRETEDVKAASKGLTGPTDTVCVGELRDIPGDAPAAAAPASDPGGTRGRGHYIDDKPEREGPERWPSGGNLEQQECKQGAALPLTTDTAPSDGQQGQLQGRSASQSLPSPRQQQAPMAPSPRWQQNNTGDTKGLSQRAAAQPLPRTQQSSRTDSRSLSDLQGRPMRKSRSRSRSCSAGREIHGRVRGSRSRSRSRSPSPQFRSARDGRGNRPAVPGGRKFALGGDYRCRMPPHGSWNKEEWAREVHRFLQRQPGGSAEVAMLLRAGLAVPSHVLRTSGRSPAAFLCGFPHLWAVSGGAYMVLTALPGHAAAAAGPALPALDGNKVGRTSGSSERSVKGPDSATGGQRIEWSQGVQTEAAIVNRITDYLREVPQGIRFSKLRSHGFNIPNKVLGGRSVRAWAQQFSHLWTITDSFIKLREQRDEPAR</sequence>
<feature type="compositionally biased region" description="Basic and acidic residues" evidence="1">
    <location>
        <begin position="342"/>
        <end position="357"/>
    </location>
</feature>
<feature type="region of interest" description="Disordered" evidence="1">
    <location>
        <begin position="237"/>
        <end position="302"/>
    </location>
</feature>
<protein>
    <submittedName>
        <fullName evidence="2">Uncharacterized protein</fullName>
    </submittedName>
</protein>
<feature type="compositionally biased region" description="Basic and acidic residues" evidence="1">
    <location>
        <begin position="399"/>
        <end position="411"/>
    </location>
</feature>
<dbReference type="EMBL" id="BNCO01000050">
    <property type="protein sequence ID" value="GIL62362.1"/>
    <property type="molecule type" value="Genomic_DNA"/>
</dbReference>
<evidence type="ECO:0000313" key="2">
    <source>
        <dbReference type="EMBL" id="GIL62362.1"/>
    </source>
</evidence>
<reference evidence="2" key="1">
    <citation type="journal article" date="2021" name="Proc. Natl. Acad. Sci. U.S.A.">
        <title>Three genomes in the algal genus Volvox reveal the fate of a haploid sex-determining region after a transition to homothallism.</title>
        <authorList>
            <person name="Yamamoto K."/>
            <person name="Hamaji T."/>
            <person name="Kawai-Toyooka H."/>
            <person name="Matsuzaki R."/>
            <person name="Takahashi F."/>
            <person name="Nishimura Y."/>
            <person name="Kawachi M."/>
            <person name="Noguchi H."/>
            <person name="Minakuchi Y."/>
            <person name="Umen J.G."/>
            <person name="Toyoda A."/>
            <person name="Nozaki H."/>
        </authorList>
    </citation>
    <scope>NUCLEOTIDE SEQUENCE</scope>
    <source>
        <strain evidence="2">NIES-3780</strain>
    </source>
</reference>
<feature type="compositionally biased region" description="Basic and acidic residues" evidence="1">
    <location>
        <begin position="247"/>
        <end position="258"/>
    </location>
</feature>